<dbReference type="EMBL" id="OD007441">
    <property type="protein sequence ID" value="CAD7414004.1"/>
    <property type="molecule type" value="Genomic_DNA"/>
</dbReference>
<dbReference type="GO" id="GO:0030246">
    <property type="term" value="F:carbohydrate binding"/>
    <property type="evidence" value="ECO:0007669"/>
    <property type="project" value="InterPro"/>
</dbReference>
<dbReference type="GO" id="GO:0005764">
    <property type="term" value="C:lysosome"/>
    <property type="evidence" value="ECO:0007669"/>
    <property type="project" value="TreeGrafter"/>
</dbReference>
<dbReference type="Pfam" id="PF17677">
    <property type="entry name" value="Glyco_hydro38C2"/>
    <property type="match status" value="1"/>
</dbReference>
<evidence type="ECO:0000259" key="1">
    <source>
        <dbReference type="Pfam" id="PF17677"/>
    </source>
</evidence>
<dbReference type="AlphaFoldDB" id="A0A7R9H9H3"/>
<dbReference type="InterPro" id="IPR011013">
    <property type="entry name" value="Gal_mutarotase_sf_dom"/>
</dbReference>
<name>A0A7R9H9H3_TIMPO</name>
<gene>
    <name evidence="2" type="ORF">TPSB3V08_LOCUS9392</name>
</gene>
<proteinExistence type="predicted"/>
<protein>
    <recommendedName>
        <fullName evidence="1">Glycosyl hydrolases family 38 C-terminal domain-containing protein</fullName>
    </recommendedName>
</protein>
<sequence>MKVHRRLKVDDGFGVAEVLNDTEPARGHHYVVAGRVDGDNAPSLAALERDLAQRKLLSPWLFFTPASQWSDGHLREFSGLKSSLGLPSNVHLLTLEPWKDQAVLLRLEHFLEKNEDPILSRDADVNIKNYSSLKQELLAPLTVLSVNETTLDGSQWLSEVDRLQWNVTVTEERTPTFHQINNFTITLSPMQIRTFIVGYC</sequence>
<dbReference type="InterPro" id="IPR050843">
    <property type="entry name" value="Glycosyl_Hydrlase_38"/>
</dbReference>
<dbReference type="GO" id="GO:0005975">
    <property type="term" value="P:carbohydrate metabolic process"/>
    <property type="evidence" value="ECO:0007669"/>
    <property type="project" value="InterPro"/>
</dbReference>
<dbReference type="Gene3D" id="2.60.40.1360">
    <property type="match status" value="1"/>
</dbReference>
<dbReference type="SUPFAM" id="SSF74650">
    <property type="entry name" value="Galactose mutarotase-like"/>
    <property type="match status" value="1"/>
</dbReference>
<dbReference type="InterPro" id="IPR041147">
    <property type="entry name" value="GH38_C"/>
</dbReference>
<dbReference type="PANTHER" id="PTHR11607:SF3">
    <property type="entry name" value="LYSOSOMAL ALPHA-MANNOSIDASE"/>
    <property type="match status" value="1"/>
</dbReference>
<dbReference type="PANTHER" id="PTHR11607">
    <property type="entry name" value="ALPHA-MANNOSIDASE"/>
    <property type="match status" value="1"/>
</dbReference>
<accession>A0A7R9H9H3</accession>
<dbReference type="GO" id="GO:0004559">
    <property type="term" value="F:alpha-mannosidase activity"/>
    <property type="evidence" value="ECO:0007669"/>
    <property type="project" value="TreeGrafter"/>
</dbReference>
<organism evidence="2">
    <name type="scientific">Timema poppense</name>
    <name type="common">Walking stick</name>
    <dbReference type="NCBI Taxonomy" id="170557"/>
    <lineage>
        <taxon>Eukaryota</taxon>
        <taxon>Metazoa</taxon>
        <taxon>Ecdysozoa</taxon>
        <taxon>Arthropoda</taxon>
        <taxon>Hexapoda</taxon>
        <taxon>Insecta</taxon>
        <taxon>Pterygota</taxon>
        <taxon>Neoptera</taxon>
        <taxon>Polyneoptera</taxon>
        <taxon>Phasmatodea</taxon>
        <taxon>Timematodea</taxon>
        <taxon>Timematoidea</taxon>
        <taxon>Timematidae</taxon>
        <taxon>Timema</taxon>
    </lineage>
</organism>
<evidence type="ECO:0000313" key="2">
    <source>
        <dbReference type="EMBL" id="CAD7414004.1"/>
    </source>
</evidence>
<dbReference type="Gene3D" id="2.70.98.30">
    <property type="entry name" value="Golgi alpha-mannosidase II, domain 4"/>
    <property type="match status" value="1"/>
</dbReference>
<feature type="domain" description="Glycosyl hydrolases family 38 C-terminal" evidence="1">
    <location>
        <begin position="89"/>
        <end position="195"/>
    </location>
</feature>
<reference evidence="2" key="1">
    <citation type="submission" date="2020-11" db="EMBL/GenBank/DDBJ databases">
        <authorList>
            <person name="Tran Van P."/>
        </authorList>
    </citation>
    <scope>NUCLEOTIDE SEQUENCE</scope>
</reference>